<dbReference type="OrthoDB" id="5377392at2759"/>
<organism evidence="13 14">
    <name type="scientific">Chlamydomonas schloesseri</name>
    <dbReference type="NCBI Taxonomy" id="2026947"/>
    <lineage>
        <taxon>Eukaryota</taxon>
        <taxon>Viridiplantae</taxon>
        <taxon>Chlorophyta</taxon>
        <taxon>core chlorophytes</taxon>
        <taxon>Chlorophyceae</taxon>
        <taxon>CS clade</taxon>
        <taxon>Chlamydomonadales</taxon>
        <taxon>Chlamydomonadaceae</taxon>
        <taxon>Chlamydomonas</taxon>
    </lineage>
</organism>
<dbReference type="GO" id="GO:0000228">
    <property type="term" value="C:nuclear chromosome"/>
    <property type="evidence" value="ECO:0007669"/>
    <property type="project" value="TreeGrafter"/>
</dbReference>
<accession>A0A835WH50</accession>
<dbReference type="GO" id="GO:0042138">
    <property type="term" value="P:meiotic DNA double-strand break formation"/>
    <property type="evidence" value="ECO:0007669"/>
    <property type="project" value="TreeGrafter"/>
</dbReference>
<feature type="compositionally biased region" description="Low complexity" evidence="10">
    <location>
        <begin position="41"/>
        <end position="58"/>
    </location>
</feature>
<dbReference type="GO" id="GO:0005524">
    <property type="term" value="F:ATP binding"/>
    <property type="evidence" value="ECO:0007669"/>
    <property type="project" value="InterPro"/>
</dbReference>
<dbReference type="GO" id="GO:0000706">
    <property type="term" value="P:meiotic DNA double-strand break processing"/>
    <property type="evidence" value="ECO:0007669"/>
    <property type="project" value="TreeGrafter"/>
</dbReference>
<keyword evidence="6" id="KW-0460">Magnesium</keyword>
<feature type="domain" description="Spo11/DNA topoisomerase VI subunit A N-terminal" evidence="11">
    <location>
        <begin position="150"/>
        <end position="210"/>
    </location>
</feature>
<dbReference type="PANTHER" id="PTHR10848:SF0">
    <property type="entry name" value="MEIOTIC RECOMBINATION PROTEIN SPO11"/>
    <property type="match status" value="1"/>
</dbReference>
<dbReference type="EMBL" id="JAEHOD010000021">
    <property type="protein sequence ID" value="KAG2447509.1"/>
    <property type="molecule type" value="Genomic_DNA"/>
</dbReference>
<dbReference type="InterPro" id="IPR034136">
    <property type="entry name" value="TOPRIM_Topo6A/Spo11"/>
</dbReference>
<dbReference type="CDD" id="cd00223">
    <property type="entry name" value="TOPRIM_TopoIIB_SPO"/>
    <property type="match status" value="1"/>
</dbReference>
<evidence type="ECO:0000256" key="3">
    <source>
        <dbReference type="ARBA" id="ARBA00006559"/>
    </source>
</evidence>
<keyword evidence="5" id="KW-0479">Metal-binding</keyword>
<feature type="domain" description="Topoisomerase 6 subunit A/Spo11 TOPRIM" evidence="12">
    <location>
        <begin position="288"/>
        <end position="441"/>
    </location>
</feature>
<evidence type="ECO:0000256" key="1">
    <source>
        <dbReference type="ARBA" id="ARBA00000185"/>
    </source>
</evidence>
<dbReference type="GO" id="GO:0046872">
    <property type="term" value="F:metal ion binding"/>
    <property type="evidence" value="ECO:0007669"/>
    <property type="project" value="UniProtKB-KW"/>
</dbReference>
<comment type="cofactor">
    <cofactor evidence="2">
        <name>Mg(2+)</name>
        <dbReference type="ChEBI" id="CHEBI:18420"/>
    </cofactor>
</comment>
<dbReference type="GO" id="GO:0003918">
    <property type="term" value="F:DNA topoisomerase type II (double strand cut, ATP-hydrolyzing) activity"/>
    <property type="evidence" value="ECO:0007669"/>
    <property type="project" value="UniProtKB-EC"/>
</dbReference>
<dbReference type="EC" id="5.6.2.2" evidence="4"/>
<evidence type="ECO:0000256" key="6">
    <source>
        <dbReference type="ARBA" id="ARBA00022842"/>
    </source>
</evidence>
<dbReference type="InterPro" id="IPR036078">
    <property type="entry name" value="Spo11/TopoVI_A_sf"/>
</dbReference>
<dbReference type="Pfam" id="PF21180">
    <property type="entry name" value="TOP6A-Spo11_Toprim"/>
    <property type="match status" value="1"/>
</dbReference>
<dbReference type="Pfam" id="PF04406">
    <property type="entry name" value="TP6A_N"/>
    <property type="match status" value="1"/>
</dbReference>
<dbReference type="SUPFAM" id="SSF56726">
    <property type="entry name" value="DNA topoisomerase IV, alpha subunit"/>
    <property type="match status" value="1"/>
</dbReference>
<dbReference type="PRINTS" id="PR01550">
    <property type="entry name" value="TOP6AFAMILY"/>
</dbReference>
<keyword evidence="8" id="KW-0238">DNA-binding</keyword>
<reference evidence="13" key="1">
    <citation type="journal article" date="2020" name="bioRxiv">
        <title>Comparative genomics of Chlamydomonas.</title>
        <authorList>
            <person name="Craig R.J."/>
            <person name="Hasan A.R."/>
            <person name="Ness R.W."/>
            <person name="Keightley P.D."/>
        </authorList>
    </citation>
    <scope>NUCLEOTIDE SEQUENCE</scope>
    <source>
        <strain evidence="13">CCAP 11/173</strain>
    </source>
</reference>
<comment type="similarity">
    <text evidence="3">Belongs to the TOP6A family.</text>
</comment>
<dbReference type="InterPro" id="IPR013049">
    <property type="entry name" value="Spo11/TopoVI_A_N"/>
</dbReference>
<evidence type="ECO:0000259" key="12">
    <source>
        <dbReference type="Pfam" id="PF21180"/>
    </source>
</evidence>
<evidence type="ECO:0000256" key="8">
    <source>
        <dbReference type="ARBA" id="ARBA00023125"/>
    </source>
</evidence>
<dbReference type="Gene3D" id="1.10.10.10">
    <property type="entry name" value="Winged helix-like DNA-binding domain superfamily/Winged helix DNA-binding domain"/>
    <property type="match status" value="1"/>
</dbReference>
<comment type="catalytic activity">
    <reaction evidence="1">
        <text>ATP-dependent breakage, passage and rejoining of double-stranded DNA.</text>
        <dbReference type="EC" id="5.6.2.2"/>
    </reaction>
</comment>
<dbReference type="Gene3D" id="3.40.1360.10">
    <property type="match status" value="1"/>
</dbReference>
<dbReference type="AlphaFoldDB" id="A0A835WH50"/>
<keyword evidence="9" id="KW-0413">Isomerase</keyword>
<feature type="compositionally biased region" description="Low complexity" evidence="10">
    <location>
        <begin position="90"/>
        <end position="99"/>
    </location>
</feature>
<evidence type="ECO:0000256" key="5">
    <source>
        <dbReference type="ARBA" id="ARBA00022723"/>
    </source>
</evidence>
<evidence type="ECO:0000259" key="11">
    <source>
        <dbReference type="Pfam" id="PF04406"/>
    </source>
</evidence>
<dbReference type="InterPro" id="IPR036388">
    <property type="entry name" value="WH-like_DNA-bd_sf"/>
</dbReference>
<feature type="region of interest" description="Disordered" evidence="10">
    <location>
        <begin position="452"/>
        <end position="499"/>
    </location>
</feature>
<dbReference type="InterPro" id="IPR002815">
    <property type="entry name" value="Spo11/TopoVI_A"/>
</dbReference>
<name>A0A835WH50_9CHLO</name>
<evidence type="ECO:0000313" key="14">
    <source>
        <dbReference type="Proteomes" id="UP000613740"/>
    </source>
</evidence>
<evidence type="ECO:0000313" key="13">
    <source>
        <dbReference type="EMBL" id="KAG2447509.1"/>
    </source>
</evidence>
<feature type="region of interest" description="Disordered" evidence="10">
    <location>
        <begin position="41"/>
        <end position="113"/>
    </location>
</feature>
<feature type="compositionally biased region" description="Gly residues" evidence="10">
    <location>
        <begin position="490"/>
        <end position="499"/>
    </location>
</feature>
<feature type="compositionally biased region" description="Gly residues" evidence="10">
    <location>
        <begin position="463"/>
        <end position="482"/>
    </location>
</feature>
<evidence type="ECO:0000256" key="7">
    <source>
        <dbReference type="ARBA" id="ARBA00023029"/>
    </source>
</evidence>
<sequence>MAFTFEPSSAVLARIESLAEALVTELAEGRLPPLRLPSAAAPTLANNNSNTSAAAAAAARRKPAQGTEEADPAATAGSTAGSRRRRVAAPERAAPAAAGRLGGGEEGRGGGAAVGGAAYGEAEGDAGGSGGGATNERSLLGNQGAGALAYARVVVVLDAVHNLLRQGRTATQRDLYYTLLRPPLFVGLRDVNAAVADAAALLAVPRAGLGLTCAGRGAVAGCLRLRDGPAAPWLDCTTAGPAGRPLPGDLSAIGRLGLQLTAGYGAAGAGAGATAGGGAGATAGAGVYLVVVEKDAVFQRLAEDRLWEALPCVLVTAKGVPDIATRAFASRLAATFPGMQPLGLVDFNPAGVVILATYKYGSDRLGLEGRAHPLPRLRWLGVRGRHLAAVAEQHLQRLTPRDEALIRSLRGRLSSAEPGWVAELDAMEAAGYKGDIEALYHAAPPDGMDADASADANGEVGEDGVGCDGAGRGNGPGGGGGRYASAHQADGGGGGGGGGSDGGGYGALRELLLRAVLARDMLARLGRFVL</sequence>
<dbReference type="GO" id="GO:0003677">
    <property type="term" value="F:DNA binding"/>
    <property type="evidence" value="ECO:0007669"/>
    <property type="project" value="UniProtKB-KW"/>
</dbReference>
<evidence type="ECO:0000256" key="4">
    <source>
        <dbReference type="ARBA" id="ARBA00012895"/>
    </source>
</evidence>
<keyword evidence="14" id="KW-1185">Reference proteome</keyword>
<evidence type="ECO:0000256" key="2">
    <source>
        <dbReference type="ARBA" id="ARBA00001946"/>
    </source>
</evidence>
<dbReference type="Proteomes" id="UP000613740">
    <property type="component" value="Unassembled WGS sequence"/>
</dbReference>
<proteinExistence type="inferred from homology"/>
<protein>
    <recommendedName>
        <fullName evidence="4">DNA topoisomerase (ATP-hydrolyzing)</fullName>
        <ecNumber evidence="4">5.6.2.2</ecNumber>
    </recommendedName>
</protein>
<keyword evidence="7" id="KW-0799">Topoisomerase</keyword>
<gene>
    <name evidence="13" type="ORF">HYH02_007434</name>
</gene>
<evidence type="ECO:0000256" key="9">
    <source>
        <dbReference type="ARBA" id="ARBA00023235"/>
    </source>
</evidence>
<comment type="caution">
    <text evidence="13">The sequence shown here is derived from an EMBL/GenBank/DDBJ whole genome shotgun (WGS) entry which is preliminary data.</text>
</comment>
<dbReference type="PANTHER" id="PTHR10848">
    <property type="entry name" value="MEIOTIC RECOMBINATION PROTEIN SPO11"/>
    <property type="match status" value="1"/>
</dbReference>
<evidence type="ECO:0000256" key="10">
    <source>
        <dbReference type="SAM" id="MobiDB-lite"/>
    </source>
</evidence>
<dbReference type="GO" id="GO:0007131">
    <property type="term" value="P:reciprocal meiotic recombination"/>
    <property type="evidence" value="ECO:0007669"/>
    <property type="project" value="TreeGrafter"/>
</dbReference>